<sequence>MTSYYDHILGLIPLAFVAVAAAVTLLGYSTMIAIPAAGGVGVVLVGHALFVSGPTDDRGVTPITSAPTGPAAADDRAPMPAAE</sequence>
<reference evidence="3 4" key="1">
    <citation type="journal article" date="2019" name="Int. J. Syst. Evol. Microbiol.">
        <title>The Global Catalogue of Microorganisms (GCM) 10K type strain sequencing project: providing services to taxonomists for standard genome sequencing and annotation.</title>
        <authorList>
            <consortium name="The Broad Institute Genomics Platform"/>
            <consortium name="The Broad Institute Genome Sequencing Center for Infectious Disease"/>
            <person name="Wu L."/>
            <person name="Ma J."/>
        </authorList>
    </citation>
    <scope>NUCLEOTIDE SEQUENCE [LARGE SCALE GENOMIC DNA]</scope>
    <source>
        <strain evidence="3 4">JCM 16330</strain>
    </source>
</reference>
<dbReference type="InterPro" id="IPR058328">
    <property type="entry name" value="DUF8015"/>
</dbReference>
<keyword evidence="2" id="KW-0472">Membrane</keyword>
<comment type="caution">
    <text evidence="3">The sequence shown here is derived from an EMBL/GenBank/DDBJ whole genome shotgun (WGS) entry which is preliminary data.</text>
</comment>
<evidence type="ECO:0000256" key="1">
    <source>
        <dbReference type="SAM" id="MobiDB-lite"/>
    </source>
</evidence>
<proteinExistence type="predicted"/>
<protein>
    <recommendedName>
        <fullName evidence="5">Cytochrome-ba3 oxidase subunit</fullName>
    </recommendedName>
</protein>
<evidence type="ECO:0000256" key="2">
    <source>
        <dbReference type="SAM" id="Phobius"/>
    </source>
</evidence>
<evidence type="ECO:0000313" key="3">
    <source>
        <dbReference type="EMBL" id="GAA0302386.1"/>
    </source>
</evidence>
<feature type="transmembrane region" description="Helical" evidence="2">
    <location>
        <begin position="7"/>
        <end position="26"/>
    </location>
</feature>
<organism evidence="3 4">
    <name type="scientific">Halarchaeum salinum</name>
    <dbReference type="NCBI Taxonomy" id="489912"/>
    <lineage>
        <taxon>Archaea</taxon>
        <taxon>Methanobacteriati</taxon>
        <taxon>Methanobacteriota</taxon>
        <taxon>Stenosarchaea group</taxon>
        <taxon>Halobacteria</taxon>
        <taxon>Halobacteriales</taxon>
        <taxon>Halobacteriaceae</taxon>
    </lineage>
</organism>
<dbReference type="AlphaFoldDB" id="A0AAV3S7G9"/>
<dbReference type="RefSeq" id="WP_211311928.1">
    <property type="nucleotide sequence ID" value="NZ_BAAABL010000044.1"/>
</dbReference>
<keyword evidence="2" id="KW-1133">Transmembrane helix</keyword>
<accession>A0AAV3S7G9</accession>
<gene>
    <name evidence="3" type="ORF">GCM10009066_15570</name>
</gene>
<name>A0AAV3S7G9_9EURY</name>
<feature type="region of interest" description="Disordered" evidence="1">
    <location>
        <begin position="54"/>
        <end position="83"/>
    </location>
</feature>
<dbReference type="EMBL" id="BAAABL010000044">
    <property type="protein sequence ID" value="GAA0302386.1"/>
    <property type="molecule type" value="Genomic_DNA"/>
</dbReference>
<keyword evidence="2" id="KW-0812">Transmembrane</keyword>
<evidence type="ECO:0008006" key="5">
    <source>
        <dbReference type="Google" id="ProtNLM"/>
    </source>
</evidence>
<keyword evidence="4" id="KW-1185">Reference proteome</keyword>
<evidence type="ECO:0000313" key="4">
    <source>
        <dbReference type="Proteomes" id="UP001500837"/>
    </source>
</evidence>
<dbReference type="Proteomes" id="UP001500837">
    <property type="component" value="Unassembled WGS sequence"/>
</dbReference>
<dbReference type="Pfam" id="PF26047">
    <property type="entry name" value="DUF8015"/>
    <property type="match status" value="1"/>
</dbReference>
<feature type="transmembrane region" description="Helical" evidence="2">
    <location>
        <begin position="32"/>
        <end position="51"/>
    </location>
</feature>